<evidence type="ECO:0000313" key="3">
    <source>
        <dbReference type="EMBL" id="KAJ4472985.1"/>
    </source>
</evidence>
<feature type="transmembrane region" description="Helical" evidence="1">
    <location>
        <begin position="104"/>
        <end position="130"/>
    </location>
</feature>
<keyword evidence="4" id="KW-1185">Reference proteome</keyword>
<proteinExistence type="predicted"/>
<keyword evidence="1" id="KW-1133">Transmembrane helix</keyword>
<organism evidence="3 4">
    <name type="scientific">Lentinula aciculospora</name>
    <dbReference type="NCBI Taxonomy" id="153920"/>
    <lineage>
        <taxon>Eukaryota</taxon>
        <taxon>Fungi</taxon>
        <taxon>Dikarya</taxon>
        <taxon>Basidiomycota</taxon>
        <taxon>Agaricomycotina</taxon>
        <taxon>Agaricomycetes</taxon>
        <taxon>Agaricomycetidae</taxon>
        <taxon>Agaricales</taxon>
        <taxon>Marasmiineae</taxon>
        <taxon>Omphalotaceae</taxon>
        <taxon>Lentinula</taxon>
    </lineage>
</organism>
<dbReference type="Proteomes" id="UP001150266">
    <property type="component" value="Unassembled WGS sequence"/>
</dbReference>
<protein>
    <submittedName>
        <fullName evidence="3">Uncharacterized protein</fullName>
    </submittedName>
</protein>
<evidence type="ECO:0000256" key="1">
    <source>
        <dbReference type="SAM" id="Phobius"/>
    </source>
</evidence>
<evidence type="ECO:0000256" key="2">
    <source>
        <dbReference type="SAM" id="SignalP"/>
    </source>
</evidence>
<evidence type="ECO:0000313" key="4">
    <source>
        <dbReference type="Proteomes" id="UP001150266"/>
    </source>
</evidence>
<gene>
    <name evidence="3" type="ORF">J3R30DRAFT_3684884</name>
</gene>
<sequence length="179" mass="19596">MASSNALAAIVLVLQSIPLTSGSYGGVTGLDSIARGMFKVSWSFGGQKMPHQLEEGLSTKEGVVQFALNSNHWILPYLLGKQPREAGQMVALSREYLIQTTALIIARFAIFLAFSMVVTLFHIFVVLFLFEDTLTKIFLIVGDIGRWLLVVGQLASVMTYSLDFKGVCSWAAPKAYGTR</sequence>
<keyword evidence="1" id="KW-0472">Membrane</keyword>
<feature type="signal peptide" evidence="2">
    <location>
        <begin position="1"/>
        <end position="22"/>
    </location>
</feature>
<name>A0A9W9A3V2_9AGAR</name>
<keyword evidence="1" id="KW-0812">Transmembrane</keyword>
<keyword evidence="2" id="KW-0732">Signal</keyword>
<dbReference type="AlphaFoldDB" id="A0A9W9A3V2"/>
<dbReference type="OrthoDB" id="2854992at2759"/>
<feature type="transmembrane region" description="Helical" evidence="1">
    <location>
        <begin position="137"/>
        <end position="155"/>
    </location>
</feature>
<reference evidence="3" key="1">
    <citation type="submission" date="2022-08" db="EMBL/GenBank/DDBJ databases">
        <title>A Global Phylogenomic Analysis of the Shiitake Genus Lentinula.</title>
        <authorList>
            <consortium name="DOE Joint Genome Institute"/>
            <person name="Sierra-Patev S."/>
            <person name="Min B."/>
            <person name="Naranjo-Ortiz M."/>
            <person name="Looney B."/>
            <person name="Konkel Z."/>
            <person name="Slot J.C."/>
            <person name="Sakamoto Y."/>
            <person name="Steenwyk J.L."/>
            <person name="Rokas A."/>
            <person name="Carro J."/>
            <person name="Camarero S."/>
            <person name="Ferreira P."/>
            <person name="Molpeceres G."/>
            <person name="Ruiz-Duenas F.J."/>
            <person name="Serrano A."/>
            <person name="Henrissat B."/>
            <person name="Drula E."/>
            <person name="Hughes K.W."/>
            <person name="Mata J.L."/>
            <person name="Ishikawa N.K."/>
            <person name="Vargas-Isla R."/>
            <person name="Ushijima S."/>
            <person name="Smith C.A."/>
            <person name="Ahrendt S."/>
            <person name="Andreopoulos W."/>
            <person name="He G."/>
            <person name="Labutti K."/>
            <person name="Lipzen A."/>
            <person name="Ng V."/>
            <person name="Riley R."/>
            <person name="Sandor L."/>
            <person name="Barry K."/>
            <person name="Martinez A.T."/>
            <person name="Xiao Y."/>
            <person name="Gibbons J.G."/>
            <person name="Terashima K."/>
            <person name="Grigoriev I.V."/>
            <person name="Hibbett D.S."/>
        </authorList>
    </citation>
    <scope>NUCLEOTIDE SEQUENCE</scope>
    <source>
        <strain evidence="3">JLM2183</strain>
    </source>
</reference>
<feature type="chain" id="PRO_5040831010" evidence="2">
    <location>
        <begin position="23"/>
        <end position="179"/>
    </location>
</feature>
<accession>A0A9W9A3V2</accession>
<comment type="caution">
    <text evidence="3">The sequence shown here is derived from an EMBL/GenBank/DDBJ whole genome shotgun (WGS) entry which is preliminary data.</text>
</comment>
<dbReference type="EMBL" id="JAOTPV010000018">
    <property type="protein sequence ID" value="KAJ4472985.1"/>
    <property type="molecule type" value="Genomic_DNA"/>
</dbReference>